<protein>
    <recommendedName>
        <fullName evidence="6">C2H2-type domain-containing protein</fullName>
    </recommendedName>
</protein>
<evidence type="ECO:0000256" key="4">
    <source>
        <dbReference type="ARBA" id="ARBA00022833"/>
    </source>
</evidence>
<reference evidence="7" key="2">
    <citation type="submission" date="2020-12" db="EMBL/GenBank/DDBJ databases">
        <authorList>
            <person name="Kanost M."/>
        </authorList>
    </citation>
    <scope>NUCLEOTIDE SEQUENCE</scope>
</reference>
<dbReference type="Proteomes" id="UP000791440">
    <property type="component" value="Unassembled WGS sequence"/>
</dbReference>
<evidence type="ECO:0000313" key="8">
    <source>
        <dbReference type="Proteomes" id="UP000791440"/>
    </source>
</evidence>
<evidence type="ECO:0000313" key="7">
    <source>
        <dbReference type="EMBL" id="KAG6459882.1"/>
    </source>
</evidence>
<evidence type="ECO:0000256" key="3">
    <source>
        <dbReference type="ARBA" id="ARBA00022771"/>
    </source>
</evidence>
<evidence type="ECO:0000256" key="1">
    <source>
        <dbReference type="ARBA" id="ARBA00022723"/>
    </source>
</evidence>
<feature type="domain" description="C2H2-type" evidence="6">
    <location>
        <begin position="334"/>
        <end position="361"/>
    </location>
</feature>
<keyword evidence="4" id="KW-0862">Zinc</keyword>
<comment type="caution">
    <text evidence="7">The sequence shown here is derived from an EMBL/GenBank/DDBJ whole genome shotgun (WGS) entry which is preliminary data.</text>
</comment>
<evidence type="ECO:0000256" key="5">
    <source>
        <dbReference type="PROSITE-ProRule" id="PRU00042"/>
    </source>
</evidence>
<keyword evidence="8" id="KW-1185">Reference proteome</keyword>
<feature type="domain" description="C2H2-type" evidence="6">
    <location>
        <begin position="540"/>
        <end position="563"/>
    </location>
</feature>
<accession>A0A921ZKW0</accession>
<dbReference type="AlphaFoldDB" id="A0A921ZKW0"/>
<feature type="domain" description="C2H2-type" evidence="6">
    <location>
        <begin position="361"/>
        <end position="388"/>
    </location>
</feature>
<evidence type="ECO:0000259" key="6">
    <source>
        <dbReference type="PROSITE" id="PS50157"/>
    </source>
</evidence>
<sequence>MEDCPELMLKKLCCTCLSVNRKLFLLCRVDDGVNNLYLLLSSDAEAYREGFYKDTATLFICFECKAIMRRISRFRSQACVALKNLTAIVEGRTDAKSMQCLSTLTAHYIPTLPFETVKSEPKDTDSFVDCGHDLDLDVDLDDVPLSDLQSYQETKQEVLEPNNIKQIKDVKEKKIKTRKVKKKMTEKYFTITKINEDEMIQWRQGRRLVDSYVEAKYKCEGCLEGFEILADFDRHNNVFHAKKPNHSRCDICHSYVITTALSDHRQSHYQKCNCQFCDYSCYVLSDMVKHLRTGHAVKSVWAKFQRQKTPQAKTQISKPRTKRILTDKKTSKGFKCPDCDKYFDNKNVRYKHIRRHHSEGFSCSVCGKRYPFKDNLIKHERLHEGPLPREECTICHKMIRIDLVRTHARIHSARETITCVECNKSYISRASYENHLKYSQAHASQDVLKYKCSMCDKGYRSKGELRDHVNYQHLGKTQHKCPVCGKALATRRCITRHVRRAHHDIKESPRDKICQQCGKAFRDKKGLREHEFIHTGERPLSCEICGCTFRQSASLYTHRKRVHKIYPQRKSVELVEPS</sequence>
<dbReference type="PROSITE" id="PS50157">
    <property type="entry name" value="ZINC_FINGER_C2H2_2"/>
    <property type="match status" value="8"/>
</dbReference>
<feature type="domain" description="C2H2-type" evidence="6">
    <location>
        <begin position="512"/>
        <end position="539"/>
    </location>
</feature>
<feature type="domain" description="C2H2-type" evidence="6">
    <location>
        <begin position="217"/>
        <end position="244"/>
    </location>
</feature>
<dbReference type="InterPro" id="IPR013087">
    <property type="entry name" value="Znf_C2H2_type"/>
</dbReference>
<feature type="domain" description="C2H2-type" evidence="6">
    <location>
        <begin position="417"/>
        <end position="447"/>
    </location>
</feature>
<feature type="domain" description="C2H2-type" evidence="6">
    <location>
        <begin position="479"/>
        <end position="507"/>
    </location>
</feature>
<organism evidence="7 8">
    <name type="scientific">Manduca sexta</name>
    <name type="common">Tobacco hawkmoth</name>
    <name type="synonym">Tobacco hornworm</name>
    <dbReference type="NCBI Taxonomy" id="7130"/>
    <lineage>
        <taxon>Eukaryota</taxon>
        <taxon>Metazoa</taxon>
        <taxon>Ecdysozoa</taxon>
        <taxon>Arthropoda</taxon>
        <taxon>Hexapoda</taxon>
        <taxon>Insecta</taxon>
        <taxon>Pterygota</taxon>
        <taxon>Neoptera</taxon>
        <taxon>Endopterygota</taxon>
        <taxon>Lepidoptera</taxon>
        <taxon>Glossata</taxon>
        <taxon>Ditrysia</taxon>
        <taxon>Bombycoidea</taxon>
        <taxon>Sphingidae</taxon>
        <taxon>Sphinginae</taxon>
        <taxon>Sphingini</taxon>
        <taxon>Manduca</taxon>
    </lineage>
</organism>
<proteinExistence type="predicted"/>
<dbReference type="GO" id="GO:0008270">
    <property type="term" value="F:zinc ion binding"/>
    <property type="evidence" value="ECO:0007669"/>
    <property type="project" value="UniProtKB-KW"/>
</dbReference>
<reference evidence="7" key="1">
    <citation type="journal article" date="2016" name="Insect Biochem. Mol. Biol.">
        <title>Multifaceted biological insights from a draft genome sequence of the tobacco hornworm moth, Manduca sexta.</title>
        <authorList>
            <person name="Kanost M.R."/>
            <person name="Arrese E.L."/>
            <person name="Cao X."/>
            <person name="Chen Y.R."/>
            <person name="Chellapilla S."/>
            <person name="Goldsmith M.R."/>
            <person name="Grosse-Wilde E."/>
            <person name="Heckel D.G."/>
            <person name="Herndon N."/>
            <person name="Jiang H."/>
            <person name="Papanicolaou A."/>
            <person name="Qu J."/>
            <person name="Soulages J.L."/>
            <person name="Vogel H."/>
            <person name="Walters J."/>
            <person name="Waterhouse R.M."/>
            <person name="Ahn S.J."/>
            <person name="Almeida F.C."/>
            <person name="An C."/>
            <person name="Aqrawi P."/>
            <person name="Bretschneider A."/>
            <person name="Bryant W.B."/>
            <person name="Bucks S."/>
            <person name="Chao H."/>
            <person name="Chevignon G."/>
            <person name="Christen J.M."/>
            <person name="Clarke D.F."/>
            <person name="Dittmer N.T."/>
            <person name="Ferguson L.C.F."/>
            <person name="Garavelou S."/>
            <person name="Gordon K.H.J."/>
            <person name="Gunaratna R.T."/>
            <person name="Han Y."/>
            <person name="Hauser F."/>
            <person name="He Y."/>
            <person name="Heidel-Fischer H."/>
            <person name="Hirsh A."/>
            <person name="Hu Y."/>
            <person name="Jiang H."/>
            <person name="Kalra D."/>
            <person name="Klinner C."/>
            <person name="Konig C."/>
            <person name="Kovar C."/>
            <person name="Kroll A.R."/>
            <person name="Kuwar S.S."/>
            <person name="Lee S.L."/>
            <person name="Lehman R."/>
            <person name="Li K."/>
            <person name="Li Z."/>
            <person name="Liang H."/>
            <person name="Lovelace S."/>
            <person name="Lu Z."/>
            <person name="Mansfield J.H."/>
            <person name="McCulloch K.J."/>
            <person name="Mathew T."/>
            <person name="Morton B."/>
            <person name="Muzny D.M."/>
            <person name="Neunemann D."/>
            <person name="Ongeri F."/>
            <person name="Pauchet Y."/>
            <person name="Pu L.L."/>
            <person name="Pyrousis I."/>
            <person name="Rao X.J."/>
            <person name="Redding A."/>
            <person name="Roesel C."/>
            <person name="Sanchez-Gracia A."/>
            <person name="Schaack S."/>
            <person name="Shukla A."/>
            <person name="Tetreau G."/>
            <person name="Wang Y."/>
            <person name="Xiong G.H."/>
            <person name="Traut W."/>
            <person name="Walsh T.K."/>
            <person name="Worley K.C."/>
            <person name="Wu D."/>
            <person name="Wu W."/>
            <person name="Wu Y.Q."/>
            <person name="Zhang X."/>
            <person name="Zou Z."/>
            <person name="Zucker H."/>
            <person name="Briscoe A.D."/>
            <person name="Burmester T."/>
            <person name="Clem R.J."/>
            <person name="Feyereisen R."/>
            <person name="Grimmelikhuijzen C.J.P."/>
            <person name="Hamodrakas S.J."/>
            <person name="Hansson B.S."/>
            <person name="Huguet E."/>
            <person name="Jermiin L.S."/>
            <person name="Lan Q."/>
            <person name="Lehman H.K."/>
            <person name="Lorenzen M."/>
            <person name="Merzendorfer H."/>
            <person name="Michalopoulos I."/>
            <person name="Morton D.B."/>
            <person name="Muthukrishnan S."/>
            <person name="Oakeshott J.G."/>
            <person name="Palmer W."/>
            <person name="Park Y."/>
            <person name="Passarelli A.L."/>
            <person name="Rozas J."/>
            <person name="Schwartz L.M."/>
            <person name="Smith W."/>
            <person name="Southgate A."/>
            <person name="Vilcinskas A."/>
            <person name="Vogt R."/>
            <person name="Wang P."/>
            <person name="Werren J."/>
            <person name="Yu X.Q."/>
            <person name="Zhou J.J."/>
            <person name="Brown S.J."/>
            <person name="Scherer S.E."/>
            <person name="Richards S."/>
            <person name="Blissard G.W."/>
        </authorList>
    </citation>
    <scope>NUCLEOTIDE SEQUENCE</scope>
</reference>
<evidence type="ECO:0000256" key="2">
    <source>
        <dbReference type="ARBA" id="ARBA00022737"/>
    </source>
</evidence>
<keyword evidence="3 5" id="KW-0863">Zinc-finger</keyword>
<feature type="domain" description="C2H2-type" evidence="6">
    <location>
        <begin position="450"/>
        <end position="478"/>
    </location>
</feature>
<gene>
    <name evidence="7" type="ORF">O3G_MSEX011661</name>
</gene>
<keyword evidence="1" id="KW-0479">Metal-binding</keyword>
<name>A0A921ZKW0_MANSE</name>
<dbReference type="PANTHER" id="PTHR24379">
    <property type="entry name" value="KRAB AND ZINC FINGER DOMAIN-CONTAINING"/>
    <property type="match status" value="1"/>
</dbReference>
<dbReference type="SMART" id="SM00355">
    <property type="entry name" value="ZnF_C2H2"/>
    <property type="match status" value="11"/>
</dbReference>
<dbReference type="PROSITE" id="PS00028">
    <property type="entry name" value="ZINC_FINGER_C2H2_1"/>
    <property type="match status" value="7"/>
</dbReference>
<dbReference type="PANTHER" id="PTHR24379:SF127">
    <property type="entry name" value="BLOODY FINGERS-RELATED"/>
    <property type="match status" value="1"/>
</dbReference>
<dbReference type="Pfam" id="PF00096">
    <property type="entry name" value="zf-C2H2"/>
    <property type="match status" value="4"/>
</dbReference>
<keyword evidence="2" id="KW-0677">Repeat</keyword>
<dbReference type="EMBL" id="JH668642">
    <property type="protein sequence ID" value="KAG6459882.1"/>
    <property type="molecule type" value="Genomic_DNA"/>
</dbReference>